<reference evidence="1" key="1">
    <citation type="submission" date="2020-06" db="EMBL/GenBank/DDBJ databases">
        <title>Unique genomic features of the anaerobic methanotrophic archaea.</title>
        <authorList>
            <person name="Chadwick G.L."/>
            <person name="Skennerton C.T."/>
            <person name="Laso-Perez R."/>
            <person name="Leu A.O."/>
            <person name="Speth D.R."/>
            <person name="Yu H."/>
            <person name="Morgan-Lang C."/>
            <person name="Hatzenpichler R."/>
            <person name="Goudeau D."/>
            <person name="Malmstrom R."/>
            <person name="Brazelton W.J."/>
            <person name="Woyke T."/>
            <person name="Hallam S.J."/>
            <person name="Tyson G.W."/>
            <person name="Wegener G."/>
            <person name="Boetius A."/>
            <person name="Orphan V."/>
        </authorList>
    </citation>
    <scope>NUCLEOTIDE SEQUENCE</scope>
</reference>
<proteinExistence type="predicted"/>
<evidence type="ECO:0000313" key="1">
    <source>
        <dbReference type="EMBL" id="QNO51012.1"/>
    </source>
</evidence>
<dbReference type="AlphaFoldDB" id="A0A7G9YSM8"/>
<organism evidence="1">
    <name type="scientific">Candidatus Methanophagaceae archaeon ANME-1 ERB6</name>
    <dbReference type="NCBI Taxonomy" id="2759912"/>
    <lineage>
        <taxon>Archaea</taxon>
        <taxon>Methanobacteriati</taxon>
        <taxon>Methanobacteriota</taxon>
        <taxon>Stenosarchaea group</taxon>
        <taxon>Methanomicrobia</taxon>
        <taxon>Candidatus Methanophagales</taxon>
        <taxon>Candidatus Methanophagaceae</taxon>
    </lineage>
</organism>
<dbReference type="EMBL" id="MT631458">
    <property type="protein sequence ID" value="QNO51012.1"/>
    <property type="molecule type" value="Genomic_DNA"/>
</dbReference>
<sequence length="87" mass="9525">MAEPSRVGDGAMGNQMRAIRGLPVASSFLTGLQEEVANPMTQSWQRLSPTERWLLICQTVLIGASALAETMTNEASRQLGKYMENII</sequence>
<protein>
    <submittedName>
        <fullName evidence="1">Uncharacterized protein</fullName>
    </submittedName>
</protein>
<name>A0A7G9YSM8_9EURY</name>
<gene>
    <name evidence="1" type="ORF">EDLMLJLI_00005</name>
</gene>
<accession>A0A7G9YSM8</accession>